<dbReference type="RefSeq" id="WP_214158610.1">
    <property type="nucleotide sequence ID" value="NZ_JAHBAY010000011.1"/>
</dbReference>
<gene>
    <name evidence="7" type="ORF">KIH74_24975</name>
</gene>
<evidence type="ECO:0000256" key="5">
    <source>
        <dbReference type="ARBA" id="ARBA00023136"/>
    </source>
</evidence>
<feature type="transmembrane region" description="Helical" evidence="6">
    <location>
        <begin position="92"/>
        <end position="113"/>
    </location>
</feature>
<keyword evidence="4 6" id="KW-1133">Transmembrane helix</keyword>
<comment type="caution">
    <text evidence="7">The sequence shown here is derived from an EMBL/GenBank/DDBJ whole genome shotgun (WGS) entry which is preliminary data.</text>
</comment>
<evidence type="ECO:0000313" key="7">
    <source>
        <dbReference type="EMBL" id="MBT0772222.1"/>
    </source>
</evidence>
<protein>
    <submittedName>
        <fullName evidence="7">Flippase-like domain-containing protein</fullName>
    </submittedName>
</protein>
<evidence type="ECO:0000256" key="1">
    <source>
        <dbReference type="ARBA" id="ARBA00004651"/>
    </source>
</evidence>
<accession>A0ABS5TMB2</accession>
<organism evidence="7 8">
    <name type="scientific">Kineosporia corallincola</name>
    <dbReference type="NCBI Taxonomy" id="2835133"/>
    <lineage>
        <taxon>Bacteria</taxon>
        <taxon>Bacillati</taxon>
        <taxon>Actinomycetota</taxon>
        <taxon>Actinomycetes</taxon>
        <taxon>Kineosporiales</taxon>
        <taxon>Kineosporiaceae</taxon>
        <taxon>Kineosporia</taxon>
    </lineage>
</organism>
<feature type="transmembrane region" description="Helical" evidence="6">
    <location>
        <begin position="125"/>
        <end position="152"/>
    </location>
</feature>
<feature type="transmembrane region" description="Helical" evidence="6">
    <location>
        <begin position="292"/>
        <end position="319"/>
    </location>
</feature>
<keyword evidence="2" id="KW-1003">Cell membrane</keyword>
<keyword evidence="3 6" id="KW-0812">Transmembrane</keyword>
<feature type="transmembrane region" description="Helical" evidence="6">
    <location>
        <begin position="59"/>
        <end position="80"/>
    </location>
</feature>
<feature type="transmembrane region" description="Helical" evidence="6">
    <location>
        <begin position="164"/>
        <end position="186"/>
    </location>
</feature>
<dbReference type="PANTHER" id="PTHR39087">
    <property type="entry name" value="UPF0104 MEMBRANE PROTEIN MJ1595"/>
    <property type="match status" value="1"/>
</dbReference>
<dbReference type="Proteomes" id="UP001197247">
    <property type="component" value="Unassembled WGS sequence"/>
</dbReference>
<evidence type="ECO:0000256" key="2">
    <source>
        <dbReference type="ARBA" id="ARBA00022475"/>
    </source>
</evidence>
<dbReference type="InterPro" id="IPR022791">
    <property type="entry name" value="L-PG_synthase/AglD"/>
</dbReference>
<proteinExistence type="predicted"/>
<keyword evidence="8" id="KW-1185">Reference proteome</keyword>
<evidence type="ECO:0000256" key="3">
    <source>
        <dbReference type="ARBA" id="ARBA00022692"/>
    </source>
</evidence>
<evidence type="ECO:0000313" key="8">
    <source>
        <dbReference type="Proteomes" id="UP001197247"/>
    </source>
</evidence>
<name>A0ABS5TMB2_9ACTN</name>
<evidence type="ECO:0000256" key="4">
    <source>
        <dbReference type="ARBA" id="ARBA00022989"/>
    </source>
</evidence>
<dbReference type="Pfam" id="PF03706">
    <property type="entry name" value="LPG_synthase_TM"/>
    <property type="match status" value="1"/>
</dbReference>
<reference evidence="7 8" key="1">
    <citation type="submission" date="2021-05" db="EMBL/GenBank/DDBJ databases">
        <title>Kineosporia and Streptomyces sp. nov. two new marine actinobacteria isolated from Coral.</title>
        <authorList>
            <person name="Buangrab K."/>
            <person name="Sutthacheep M."/>
            <person name="Yeemin T."/>
            <person name="Harunari E."/>
            <person name="Igarashi Y."/>
            <person name="Kanchanasin P."/>
            <person name="Tanasupawat S."/>
            <person name="Phongsopitanun W."/>
        </authorList>
    </citation>
    <scope>NUCLEOTIDE SEQUENCE [LARGE SCALE GENOMIC DNA]</scope>
    <source>
        <strain evidence="7 8">J2-2</strain>
    </source>
</reference>
<evidence type="ECO:0000256" key="6">
    <source>
        <dbReference type="SAM" id="Phobius"/>
    </source>
</evidence>
<feature type="transmembrane region" description="Helical" evidence="6">
    <location>
        <begin position="249"/>
        <end position="272"/>
    </location>
</feature>
<dbReference type="EMBL" id="JAHBAY010000011">
    <property type="protein sequence ID" value="MBT0772222.1"/>
    <property type="molecule type" value="Genomic_DNA"/>
</dbReference>
<comment type="subcellular location">
    <subcellularLocation>
        <location evidence="1">Cell membrane</location>
        <topology evidence="1">Multi-pass membrane protein</topology>
    </subcellularLocation>
</comment>
<sequence>MRPLPAQEAPEPEREPGWGRVIGRVVLVLATVLGGYALLQQVDFADLFERLRSTDPLWLTLACLASVLPIVGSAAGFVAFAPGKLPFGQTTLVQLATSFVNLITPASAGGLALNVRYLTRKGIPLAVAVAVVGLVQTTSVLVTAVLVVLLLVASGRSLSDAPHVPWMTVGAALGVVVALLVLLRFWPWGRALVTKYVVRPFRDAGPELRDIVTDRRRLALAVAGHLTVTLGFVAVLGSALWAFGESAPLVLLAVVVISGSAIAGAVPVPGGIGAAEAALAGGLVVIGVDKPVALSAAVLFRLITFWVRVPIGWLALLVLRRQSAV</sequence>
<feature type="transmembrane region" description="Helical" evidence="6">
    <location>
        <begin position="21"/>
        <end position="39"/>
    </location>
</feature>
<keyword evidence="5 6" id="KW-0472">Membrane</keyword>
<dbReference type="PANTHER" id="PTHR39087:SF2">
    <property type="entry name" value="UPF0104 MEMBRANE PROTEIN MJ1595"/>
    <property type="match status" value="1"/>
</dbReference>
<feature type="transmembrane region" description="Helical" evidence="6">
    <location>
        <begin position="218"/>
        <end position="242"/>
    </location>
</feature>